<accession>A0A0M0G7M6</accession>
<feature type="transmembrane region" description="Helical" evidence="1">
    <location>
        <begin position="377"/>
        <end position="402"/>
    </location>
</feature>
<dbReference type="PATRIC" id="fig|1459.3.peg.154"/>
<dbReference type="InterPro" id="IPR005182">
    <property type="entry name" value="YdbS-like_PH"/>
</dbReference>
<reference evidence="4" key="1">
    <citation type="submission" date="2015-07" db="EMBL/GenBank/DDBJ databases">
        <title>Fjat-10036 dsm4.</title>
        <authorList>
            <person name="Liu B."/>
            <person name="Wang J."/>
            <person name="Zhu Y."/>
            <person name="Liu G."/>
            <person name="Chen Q."/>
            <person name="Chen Z."/>
            <person name="Lan J."/>
            <person name="Che J."/>
            <person name="Ge C."/>
            <person name="Shi H."/>
            <person name="Pan Z."/>
            <person name="Liu X."/>
        </authorList>
    </citation>
    <scope>NUCLEOTIDE SEQUENCE [LARGE SCALE GENOMIC DNA]</scope>
    <source>
        <strain evidence="4">DSM 4</strain>
    </source>
</reference>
<dbReference type="PANTHER" id="PTHR34473:SF2">
    <property type="entry name" value="UPF0699 TRANSMEMBRANE PROTEIN YDBT"/>
    <property type="match status" value="1"/>
</dbReference>
<dbReference type="PANTHER" id="PTHR34473">
    <property type="entry name" value="UPF0699 TRANSMEMBRANE PROTEIN YDBS"/>
    <property type="match status" value="1"/>
</dbReference>
<feature type="transmembrane region" description="Helical" evidence="1">
    <location>
        <begin position="12"/>
        <end position="33"/>
    </location>
</feature>
<feature type="transmembrane region" description="Helical" evidence="1">
    <location>
        <begin position="48"/>
        <end position="65"/>
    </location>
</feature>
<proteinExistence type="predicted"/>
<keyword evidence="1" id="KW-0812">Transmembrane</keyword>
<evidence type="ECO:0000313" key="4">
    <source>
        <dbReference type="Proteomes" id="UP000037109"/>
    </source>
</evidence>
<dbReference type="Pfam" id="PF03703">
    <property type="entry name" value="bPH_2"/>
    <property type="match status" value="3"/>
</dbReference>
<feature type="transmembrane region" description="Helical" evidence="1">
    <location>
        <begin position="343"/>
        <end position="365"/>
    </location>
</feature>
<evidence type="ECO:0000259" key="2">
    <source>
        <dbReference type="Pfam" id="PF03703"/>
    </source>
</evidence>
<feature type="domain" description="YdbS-like PH" evidence="2">
    <location>
        <begin position="243"/>
        <end position="326"/>
    </location>
</feature>
<organism evidence="3 4">
    <name type="scientific">Sporosarcina globispora</name>
    <name type="common">Bacillus globisporus</name>
    <dbReference type="NCBI Taxonomy" id="1459"/>
    <lineage>
        <taxon>Bacteria</taxon>
        <taxon>Bacillati</taxon>
        <taxon>Bacillota</taxon>
        <taxon>Bacilli</taxon>
        <taxon>Bacillales</taxon>
        <taxon>Caryophanaceae</taxon>
        <taxon>Sporosarcina</taxon>
    </lineage>
</organism>
<sequence length="484" mass="55365">MKQARRYHPLLMLFGLIQLLRNAAFIALFLFVIKSDSQSFLFVWGRKLFLPLIALAVLSIFLKWLSNRYRVDDAQIHLFKGIFVRSKQNVPLSKVQNIHRHTSILHRLFGVTSLTFETGMEGSESAVEFKVISLKEAARLEEMISAEKEAEVPEMSEKTLHFSPGKKDLIKAAFTSLSFLVLLSLLASIYTKTSDFIDFEERGLGFLREFFSSWQLQAAALIIFLLLSVLAGFLRTYIKYGKYEIFSDESRIYIRKGFLEETSFSISKDRVQAIEIKQNMMKRLTGVAEVKLVTAGDVMEGDEKEGVNSLFPFLPVDRAYKIAEEILPAYEVLQKMHPLPKKALWASLLKPSWLWILSAAALCYFRPRFLGIEETWLGASVVLLFLIVFVRIAGFANARYLINGPFIQFKTGIIGTRVFISKRCKVIEAEVTATRWQKIFGLASIQTVNRGKPVQHAGMENVPPEFASFFYTWYKRRTGEVQIK</sequence>
<name>A0A0M0G7M6_SPOGL</name>
<keyword evidence="1" id="KW-0472">Membrane</keyword>
<protein>
    <recommendedName>
        <fullName evidence="2">YdbS-like PH domain-containing protein</fullName>
    </recommendedName>
</protein>
<feature type="domain" description="YdbS-like PH" evidence="2">
    <location>
        <begin position="64"/>
        <end position="142"/>
    </location>
</feature>
<evidence type="ECO:0000256" key="1">
    <source>
        <dbReference type="SAM" id="Phobius"/>
    </source>
</evidence>
<dbReference type="STRING" id="1459.AF332_00585"/>
<dbReference type="EMBL" id="LGUF01000007">
    <property type="protein sequence ID" value="KON85512.1"/>
    <property type="molecule type" value="Genomic_DNA"/>
</dbReference>
<dbReference type="AlphaFoldDB" id="A0A0M0G7M6"/>
<keyword evidence="1" id="KW-1133">Transmembrane helix</keyword>
<evidence type="ECO:0000313" key="3">
    <source>
        <dbReference type="EMBL" id="KON85512.1"/>
    </source>
</evidence>
<feature type="transmembrane region" description="Helical" evidence="1">
    <location>
        <begin position="169"/>
        <end position="191"/>
    </location>
</feature>
<dbReference type="RefSeq" id="WP_053432906.1">
    <property type="nucleotide sequence ID" value="NZ_LGUF01000007.1"/>
</dbReference>
<feature type="domain" description="YdbS-like PH" evidence="2">
    <location>
        <begin position="396"/>
        <end position="455"/>
    </location>
</feature>
<keyword evidence="4" id="KW-1185">Reference proteome</keyword>
<dbReference type="Proteomes" id="UP000037109">
    <property type="component" value="Unassembled WGS sequence"/>
</dbReference>
<feature type="transmembrane region" description="Helical" evidence="1">
    <location>
        <begin position="211"/>
        <end position="234"/>
    </location>
</feature>
<gene>
    <name evidence="3" type="ORF">AF332_00585</name>
</gene>
<dbReference type="PIRSF" id="PIRSF026631">
    <property type="entry name" value="UCP026631"/>
    <property type="match status" value="1"/>
</dbReference>
<comment type="caution">
    <text evidence="3">The sequence shown here is derived from an EMBL/GenBank/DDBJ whole genome shotgun (WGS) entry which is preliminary data.</text>
</comment>
<dbReference type="InterPro" id="IPR014529">
    <property type="entry name" value="UCP026631"/>
</dbReference>
<dbReference type="OrthoDB" id="2317554at2"/>